<reference evidence="1 2" key="1">
    <citation type="journal article" date="2007" name="PLoS Genet.">
        <title>Patterns and implications of gene gain and loss in the evolution of Prochlorococcus.</title>
        <authorList>
            <person name="Kettler G.C."/>
            <person name="Martiny A.C."/>
            <person name="Huang K."/>
            <person name="Zucker J."/>
            <person name="Coleman M.L."/>
            <person name="Rodrigue S."/>
            <person name="Chen F."/>
            <person name="Lapidus A."/>
            <person name="Ferriera S."/>
            <person name="Johnson J."/>
            <person name="Steglich C."/>
            <person name="Church G.M."/>
            <person name="Richardson P."/>
            <person name="Chisholm S.W."/>
        </authorList>
    </citation>
    <scope>NUCLEOTIDE SEQUENCE [LARGE SCALE GENOMIC DNA]</scope>
    <source>
        <strain evidence="1 2">MIT 9303</strain>
    </source>
</reference>
<organism evidence="1 2">
    <name type="scientific">Prochlorococcus marinus (strain MIT 9303)</name>
    <dbReference type="NCBI Taxonomy" id="59922"/>
    <lineage>
        <taxon>Bacteria</taxon>
        <taxon>Bacillati</taxon>
        <taxon>Cyanobacteriota</taxon>
        <taxon>Cyanophyceae</taxon>
        <taxon>Synechococcales</taxon>
        <taxon>Prochlorococcaceae</taxon>
        <taxon>Prochlorococcus</taxon>
    </lineage>
</organism>
<dbReference type="KEGG" id="pmf:P9303_13131"/>
<dbReference type="AlphaFoldDB" id="A2C9A0"/>
<dbReference type="EMBL" id="CP000554">
    <property type="protein sequence ID" value="ABM78060.1"/>
    <property type="molecule type" value="Genomic_DNA"/>
</dbReference>
<proteinExistence type="predicted"/>
<name>A2C9A0_PROM3</name>
<dbReference type="Proteomes" id="UP000002274">
    <property type="component" value="Chromosome"/>
</dbReference>
<accession>A2C9A0</accession>
<sequence>MPWAWNFHRNQMPEDWHLIAVRFRKANGIRDSDRERCLCWLL</sequence>
<dbReference type="STRING" id="59922.P9303_13131"/>
<protein>
    <submittedName>
        <fullName evidence="1">Uncharacterized protein</fullName>
    </submittedName>
</protein>
<gene>
    <name evidence="1" type="ordered locus">P9303_13131</name>
</gene>
<evidence type="ECO:0000313" key="1">
    <source>
        <dbReference type="EMBL" id="ABM78060.1"/>
    </source>
</evidence>
<evidence type="ECO:0000313" key="2">
    <source>
        <dbReference type="Proteomes" id="UP000002274"/>
    </source>
</evidence>
<dbReference type="HOGENOM" id="CLU_3256291_0_0_3"/>